<proteinExistence type="predicted"/>
<reference evidence="2 3" key="1">
    <citation type="submission" date="2024-05" db="EMBL/GenBank/DDBJ databases">
        <authorList>
            <person name="Wallberg A."/>
        </authorList>
    </citation>
    <scope>NUCLEOTIDE SEQUENCE [LARGE SCALE GENOMIC DNA]</scope>
</reference>
<feature type="non-terminal residue" evidence="2">
    <location>
        <position position="1"/>
    </location>
</feature>
<feature type="compositionally biased region" description="Low complexity" evidence="1">
    <location>
        <begin position="408"/>
        <end position="417"/>
    </location>
</feature>
<comment type="caution">
    <text evidence="2">The sequence shown here is derived from an EMBL/GenBank/DDBJ whole genome shotgun (WGS) entry which is preliminary data.</text>
</comment>
<organism evidence="2 3">
    <name type="scientific">Meganyctiphanes norvegica</name>
    <name type="common">Northern krill</name>
    <name type="synonym">Thysanopoda norvegica</name>
    <dbReference type="NCBI Taxonomy" id="48144"/>
    <lineage>
        <taxon>Eukaryota</taxon>
        <taxon>Metazoa</taxon>
        <taxon>Ecdysozoa</taxon>
        <taxon>Arthropoda</taxon>
        <taxon>Crustacea</taxon>
        <taxon>Multicrustacea</taxon>
        <taxon>Malacostraca</taxon>
        <taxon>Eumalacostraca</taxon>
        <taxon>Eucarida</taxon>
        <taxon>Euphausiacea</taxon>
        <taxon>Euphausiidae</taxon>
        <taxon>Meganyctiphanes</taxon>
    </lineage>
</organism>
<feature type="region of interest" description="Disordered" evidence="1">
    <location>
        <begin position="118"/>
        <end position="174"/>
    </location>
</feature>
<name>A0AAV2RR08_MEGNR</name>
<dbReference type="Proteomes" id="UP001497623">
    <property type="component" value="Unassembled WGS sequence"/>
</dbReference>
<evidence type="ECO:0000313" key="2">
    <source>
        <dbReference type="EMBL" id="CAL4133674.1"/>
    </source>
</evidence>
<protein>
    <submittedName>
        <fullName evidence="2">Uncharacterized protein</fullName>
    </submittedName>
</protein>
<keyword evidence="3" id="KW-1185">Reference proteome</keyword>
<dbReference type="EMBL" id="CAXKWB010028329">
    <property type="protein sequence ID" value="CAL4133674.1"/>
    <property type="molecule type" value="Genomic_DNA"/>
</dbReference>
<feature type="compositionally biased region" description="Basic residues" evidence="1">
    <location>
        <begin position="426"/>
        <end position="438"/>
    </location>
</feature>
<gene>
    <name evidence="2" type="ORF">MNOR_LOCUS27240</name>
</gene>
<sequence>QMSPKKSPDVTLHEVESEIAQLAGESPAAPQPSELQSFFKDFLARQDTQHVELLKSLTTSSQQSLQAILSAVQPATTRPQQTSSVAACPSQLDSAPAVVRGLYTPSSMSAIDAVGDWEEVEGDGDGDGHSSDEDQDFEGWSFTPSGKSSSAPPSEAPVAPPVEGTLPSTSASAVPTVPPVLDDELFNVYGLPMNWTLAPELMSWLKAVCSKEVPFTVVKQVNESFVPCEELQPYFVAPALPPAISRLLFTAPKSLSRVHKLVNGALLRVQKELCVAYKPLLEVLNFFYSEAFTFIVESIPDLKDVLARLKLLLSQALAVVISASLKVSKARKHALRPLLKYSSSGILLQNPTSQHVLGSSDLAALSDKATKEHKAVSGCFRLASQNRPRFKTGYQPYNTGYNNYRSYNNKSSNYRYNQGYQDRGSQRKSYRGKSKGKRSGASTSK</sequence>
<feature type="compositionally biased region" description="Low complexity" evidence="1">
    <location>
        <begin position="144"/>
        <end position="153"/>
    </location>
</feature>
<evidence type="ECO:0000256" key="1">
    <source>
        <dbReference type="SAM" id="MobiDB-lite"/>
    </source>
</evidence>
<dbReference type="AlphaFoldDB" id="A0AAV2RR08"/>
<accession>A0AAV2RR08</accession>
<feature type="region of interest" description="Disordered" evidence="1">
    <location>
        <begin position="408"/>
        <end position="445"/>
    </location>
</feature>
<evidence type="ECO:0000313" key="3">
    <source>
        <dbReference type="Proteomes" id="UP001497623"/>
    </source>
</evidence>